<dbReference type="GO" id="GO:0006508">
    <property type="term" value="P:proteolysis"/>
    <property type="evidence" value="ECO:0007669"/>
    <property type="project" value="UniProtKB-KW"/>
</dbReference>
<dbReference type="InterPro" id="IPR013589">
    <property type="entry name" value="Bac_transglu_N"/>
</dbReference>
<dbReference type="RefSeq" id="WP_246360370.1">
    <property type="nucleotide sequence ID" value="NZ_JACHNY010000003.1"/>
</dbReference>
<sequence length="249" mass="26234">MTIEHRAVYRFAGAQAGLVQALRLTPPTSDDQTVVRWRIDVDRDARMRPGRDGFGNAVTMLYVDAPLDRLAIEVTGEVLTSNAHGVLRGATEQLPPALFLRATEATPADPAIAAFAHAVAAELEPLAALHAVNAAVHERFVVAPVGDASRPLAEAFADGTVDPVEATHIFLVAARSLGRPARYVSGYRQADGETVASPHGWAEAYVEGIGWIGFDPLLGRSPEEAHVRLATALDAGGASPVAGVPVEEA</sequence>
<proteinExistence type="predicted"/>
<dbReference type="EMBL" id="JACHNY010000003">
    <property type="protein sequence ID" value="MBB4617807.1"/>
    <property type="molecule type" value="Genomic_DNA"/>
</dbReference>
<evidence type="ECO:0000313" key="3">
    <source>
        <dbReference type="Proteomes" id="UP000574769"/>
    </source>
</evidence>
<dbReference type="Gene3D" id="3.10.620.30">
    <property type="match status" value="1"/>
</dbReference>
<dbReference type="SMART" id="SM00460">
    <property type="entry name" value="TGc"/>
    <property type="match status" value="1"/>
</dbReference>
<dbReference type="Proteomes" id="UP000574769">
    <property type="component" value="Unassembled WGS sequence"/>
</dbReference>
<keyword evidence="2" id="KW-0378">Hydrolase</keyword>
<reference evidence="2 3" key="1">
    <citation type="submission" date="2020-08" db="EMBL/GenBank/DDBJ databases">
        <title>Genomic Encyclopedia of Type Strains, Phase IV (KMG-IV): sequencing the most valuable type-strain genomes for metagenomic binning, comparative biology and taxonomic classification.</title>
        <authorList>
            <person name="Goeker M."/>
        </authorList>
    </citation>
    <scope>NUCLEOTIDE SEQUENCE [LARGE SCALE GENOMIC DNA]</scope>
    <source>
        <strain evidence="2 3">DSM 15867</strain>
    </source>
</reference>
<dbReference type="InterPro" id="IPR002931">
    <property type="entry name" value="Transglutaminase-like"/>
</dbReference>
<dbReference type="Pfam" id="PF01841">
    <property type="entry name" value="Transglut_core"/>
    <property type="match status" value="1"/>
</dbReference>
<dbReference type="SUPFAM" id="SSF54001">
    <property type="entry name" value="Cysteine proteinases"/>
    <property type="match status" value="1"/>
</dbReference>
<gene>
    <name evidence="2" type="ORF">GGQ96_001935</name>
</gene>
<keyword evidence="2" id="KW-0645">Protease</keyword>
<evidence type="ECO:0000259" key="1">
    <source>
        <dbReference type="SMART" id="SM00460"/>
    </source>
</evidence>
<dbReference type="PANTHER" id="PTHR33490:SF6">
    <property type="entry name" value="SLL1049 PROTEIN"/>
    <property type="match status" value="1"/>
</dbReference>
<evidence type="ECO:0000313" key="2">
    <source>
        <dbReference type="EMBL" id="MBB4617807.1"/>
    </source>
</evidence>
<name>A0A7W7EXN6_9SPHN</name>
<dbReference type="AlphaFoldDB" id="A0A7W7EXN6"/>
<dbReference type="GO" id="GO:0008233">
    <property type="term" value="F:peptidase activity"/>
    <property type="evidence" value="ECO:0007669"/>
    <property type="project" value="UniProtKB-KW"/>
</dbReference>
<accession>A0A7W7EXN6</accession>
<feature type="domain" description="Transglutaminase-like" evidence="1">
    <location>
        <begin position="155"/>
        <end position="218"/>
    </location>
</feature>
<protein>
    <submittedName>
        <fullName evidence="2">Transglutaminase-like putative cysteine protease</fullName>
    </submittedName>
</protein>
<keyword evidence="3" id="KW-1185">Reference proteome</keyword>
<dbReference type="Pfam" id="PF08379">
    <property type="entry name" value="Bact_transglu_N"/>
    <property type="match status" value="1"/>
</dbReference>
<comment type="caution">
    <text evidence="2">The sequence shown here is derived from an EMBL/GenBank/DDBJ whole genome shotgun (WGS) entry which is preliminary data.</text>
</comment>
<organism evidence="2 3">
    <name type="scientific">Sphingomonas abaci</name>
    <dbReference type="NCBI Taxonomy" id="237611"/>
    <lineage>
        <taxon>Bacteria</taxon>
        <taxon>Pseudomonadati</taxon>
        <taxon>Pseudomonadota</taxon>
        <taxon>Alphaproteobacteria</taxon>
        <taxon>Sphingomonadales</taxon>
        <taxon>Sphingomonadaceae</taxon>
        <taxon>Sphingomonas</taxon>
    </lineage>
</organism>
<dbReference type="InterPro" id="IPR038765">
    <property type="entry name" value="Papain-like_cys_pep_sf"/>
</dbReference>
<dbReference type="PANTHER" id="PTHR33490">
    <property type="entry name" value="BLR5614 PROTEIN-RELATED"/>
    <property type="match status" value="1"/>
</dbReference>